<organism evidence="6">
    <name type="scientific">Serratia fonticola</name>
    <dbReference type="NCBI Taxonomy" id="47917"/>
    <lineage>
        <taxon>Bacteria</taxon>
        <taxon>Pseudomonadati</taxon>
        <taxon>Pseudomonadota</taxon>
        <taxon>Gammaproteobacteria</taxon>
        <taxon>Enterobacterales</taxon>
        <taxon>Yersiniaceae</taxon>
        <taxon>Serratia</taxon>
    </lineage>
</organism>
<feature type="domain" description="CobB/CobQ-like glutamine amidotransferase" evidence="5">
    <location>
        <begin position="46"/>
        <end position="97"/>
    </location>
</feature>
<dbReference type="AlphaFoldDB" id="A0A4U9T674"/>
<evidence type="ECO:0000256" key="4">
    <source>
        <dbReference type="ARBA" id="ARBA00022962"/>
    </source>
</evidence>
<proteinExistence type="inferred from homology"/>
<dbReference type="InterPro" id="IPR011698">
    <property type="entry name" value="GATase_3"/>
</dbReference>
<dbReference type="PANTHER" id="PTHR21343:SF1">
    <property type="entry name" value="COBYRIC ACID SYNTHASE"/>
    <property type="match status" value="1"/>
</dbReference>
<dbReference type="Pfam" id="PF07685">
    <property type="entry name" value="GATase_3"/>
    <property type="match status" value="1"/>
</dbReference>
<dbReference type="InterPro" id="IPR029062">
    <property type="entry name" value="Class_I_gatase-like"/>
</dbReference>
<protein>
    <submittedName>
        <fullName evidence="6">Cobyric acid synthase</fullName>
    </submittedName>
</protein>
<comment type="pathway">
    <text evidence="1">Cofactor biosynthesis; adenosylcobalamin biosynthesis.</text>
</comment>
<sequence>MEQIEALTGVPVLGVMPWLNIDLEDEDGVALQNGKYAPTGSSHELDIAVVQLPYMSNFTDFNALAAQPDVGLRYVSHPAALAGADLIILPGSKKHPGGFAVATAQRVGGGVTGSAPGRSADRGYLRRLPDAWQAHY</sequence>
<gene>
    <name evidence="6" type="primary">cobQ_2</name>
    <name evidence="6" type="ORF">NCTC12965_00075</name>
</gene>
<evidence type="ECO:0000256" key="3">
    <source>
        <dbReference type="ARBA" id="ARBA00022573"/>
    </source>
</evidence>
<keyword evidence="4" id="KW-0315">Glutamine amidotransferase</keyword>
<evidence type="ECO:0000259" key="5">
    <source>
        <dbReference type="Pfam" id="PF07685"/>
    </source>
</evidence>
<comment type="similarity">
    <text evidence="2">Belongs to the CobB/CobQ family. CobQ subfamily.</text>
</comment>
<dbReference type="GO" id="GO:0003824">
    <property type="term" value="F:catalytic activity"/>
    <property type="evidence" value="ECO:0007669"/>
    <property type="project" value="InterPro"/>
</dbReference>
<keyword evidence="3" id="KW-0169">Cobalamin biosynthesis</keyword>
<name>A0A4U9T674_SERFO</name>
<dbReference type="PROSITE" id="PS51274">
    <property type="entry name" value="GATASE_COBBQ"/>
    <property type="match status" value="1"/>
</dbReference>
<dbReference type="SUPFAM" id="SSF52317">
    <property type="entry name" value="Class I glutamine amidotransferase-like"/>
    <property type="match status" value="1"/>
</dbReference>
<dbReference type="GO" id="GO:0009236">
    <property type="term" value="P:cobalamin biosynthetic process"/>
    <property type="evidence" value="ECO:0007669"/>
    <property type="project" value="UniProtKB-KW"/>
</dbReference>
<evidence type="ECO:0000313" key="6">
    <source>
        <dbReference type="EMBL" id="VTR14966.1"/>
    </source>
</evidence>
<dbReference type="EMBL" id="CABEEZ010000008">
    <property type="protein sequence ID" value="VTR14966.1"/>
    <property type="molecule type" value="Genomic_DNA"/>
</dbReference>
<accession>A0A4U9T674</accession>
<evidence type="ECO:0000256" key="2">
    <source>
        <dbReference type="ARBA" id="ARBA00006205"/>
    </source>
</evidence>
<dbReference type="PANTHER" id="PTHR21343">
    <property type="entry name" value="DETHIOBIOTIN SYNTHETASE"/>
    <property type="match status" value="1"/>
</dbReference>
<reference evidence="6" key="1">
    <citation type="submission" date="2019-05" db="EMBL/GenBank/DDBJ databases">
        <authorList>
            <consortium name="Pathogen Informatics"/>
        </authorList>
    </citation>
    <scope>NUCLEOTIDE SEQUENCE [LARGE SCALE GENOMIC DNA]</scope>
    <source>
        <strain evidence="6">NCTC12965</strain>
    </source>
</reference>
<evidence type="ECO:0000256" key="1">
    <source>
        <dbReference type="ARBA" id="ARBA00004953"/>
    </source>
</evidence>